<evidence type="ECO:0008006" key="4">
    <source>
        <dbReference type="Google" id="ProtNLM"/>
    </source>
</evidence>
<gene>
    <name evidence="2" type="ORF">EM20IM_09200</name>
</gene>
<reference evidence="2 3" key="1">
    <citation type="submission" date="2020-12" db="EMBL/GenBank/DDBJ databases">
        <authorList>
            <person name="Awala S.I."/>
            <person name="Gwak J.-H."/>
            <person name="Kim S.-J."/>
            <person name="Rhee S.-K."/>
        </authorList>
    </citation>
    <scope>NUCLEOTIDE SEQUENCE [LARGE SCALE GENOMIC DNA]</scope>
    <source>
        <strain evidence="2 3">IT5</strain>
    </source>
</reference>
<accession>A0ABX7PUL5</accession>
<protein>
    <recommendedName>
        <fullName evidence="4">ATP-binding protein</fullName>
    </recommendedName>
</protein>
<evidence type="ECO:0000313" key="2">
    <source>
        <dbReference type="EMBL" id="QSR86642.1"/>
    </source>
</evidence>
<dbReference type="RefSeq" id="WP_206846521.1">
    <property type="nucleotide sequence ID" value="NZ_CP065956.1"/>
</dbReference>
<evidence type="ECO:0000256" key="1">
    <source>
        <dbReference type="SAM" id="MobiDB-lite"/>
    </source>
</evidence>
<name>A0ABX7PUL5_9BACT</name>
<feature type="compositionally biased region" description="Basic and acidic residues" evidence="1">
    <location>
        <begin position="82"/>
        <end position="93"/>
    </location>
</feature>
<dbReference type="EMBL" id="CP065956">
    <property type="protein sequence ID" value="QSR86642.1"/>
    <property type="molecule type" value="Genomic_DNA"/>
</dbReference>
<sequence length="1152" mass="133334">MNSSRLSQDQRQKQIYENLCVLGEGPAAFFKDACLLMACPDEFRSTSHMVAFLLRDVESSLRYVFRPLKNDDSQKKGNNSQKQEKKPPSQENQELKELHNKLQYLVHRRGLGPPIPVDKIEILWEEIKLKVKPWLNQRSDSELASALFYEDACKLMSDPRRFSSTTHLVAHLVRETIGPAVRGQQVTGGGQKPNGRGTHREQIHSILSYLKIPEESEAAQVWLKLADNLSWRTHRRSCDPPRPVDDDFQAFWTDSLKWLEVLSGELRRKFLQWVSVLDELLKEPEPTRRAVQRFTQEVPQNHIFHKYFFGKLENPKWLKLLEKKRFFQSPPYDEENGFVSFPPWPQAGYLARMARIEPQLVAKIIEKMDHTVNPVVLKELAGALLNMQPSISFGLVNEVKKWARCPYLVAIHGVELLSNLGKLLARWAGENSLRNREEISEIANHLLKTLWNEIQRRLGIRRGSTHLPDLWVSWIYREFLKNRYLRIVPAVGLPALETLCGMLEEVVGHSSRGGSEARIEDNSFYWRPAIEDHPQNYSDTPTLEDSLVSAVRDAAETLAKDGLVPVEEIVKLLEGRKFKIFWRIALHVLRVSPEGADELAAERLTDQTLFKDDGFLHEYVLLLRKYFPGLAQERKQKILGWIDQGVKVGNLSKEEIWQRNWLARIGPEQLNEEWKKRYQDLVERHGEPEEPELEFPCLPPSWLPLESLMSIEEELKRMPVEEIVELLKNYRSSSSISTINLGDKIRAVVEDDPERFASKARLFQGLDLDNSVYPVLKGFFNAVENKGKSFDFKPVMVLCKWVLSQPQRHLNPDPHLLFNSPFGLSMWMVIYHLLKLKERGDELSFDLQQSGALAEVSELKKTLESILDPSREDARVIWALFGYQLDELLRIDRDWVKAHIAKIFPKEQENAHLFEAAWNGYRSRGILVMDEILFEHVPIEYLGEHLMYAYALGILQLDDSKLVAFYDRAPDDLRARAVRFMKSFLDNARTHAVRFIGQRFVSMISFLDIAREEQLERLKRFCEWRLDAARNAQTGFEKEVLAFFWWLGSERFDLEWSLDKIYSSVQLYSELKPTDEIFELLGYLEKAAALQPARSLACLKLILERVPQGSIRCELFSSLISEILKNLSRSSETRQEATDFMNILASGGSLKL</sequence>
<keyword evidence="3" id="KW-1185">Reference proteome</keyword>
<evidence type="ECO:0000313" key="3">
    <source>
        <dbReference type="Proteomes" id="UP000663088"/>
    </source>
</evidence>
<proteinExistence type="predicted"/>
<feature type="region of interest" description="Disordered" evidence="1">
    <location>
        <begin position="69"/>
        <end position="93"/>
    </location>
</feature>
<dbReference type="Proteomes" id="UP000663088">
    <property type="component" value="Chromosome"/>
</dbReference>
<organism evidence="2 3">
    <name type="scientific">Candidatus Methylacidiphilum infernorum</name>
    <dbReference type="NCBI Taxonomy" id="511746"/>
    <lineage>
        <taxon>Bacteria</taxon>
        <taxon>Pseudomonadati</taxon>
        <taxon>Verrucomicrobiota</taxon>
        <taxon>Methylacidiphilae</taxon>
        <taxon>Methylacidiphilales</taxon>
        <taxon>Methylacidiphilaceae</taxon>
        <taxon>Methylacidiphilum (ex Ratnadevi et al. 2023)</taxon>
    </lineage>
</organism>